<gene>
    <name evidence="5" type="ORF">METZ01_LOCUS60199</name>
</gene>
<protein>
    <recommendedName>
        <fullName evidence="6">Radical SAM core domain-containing protein</fullName>
    </recommendedName>
</protein>
<dbReference type="CDD" id="cd01335">
    <property type="entry name" value="Radical_SAM"/>
    <property type="match status" value="1"/>
</dbReference>
<evidence type="ECO:0000256" key="4">
    <source>
        <dbReference type="ARBA" id="ARBA00023014"/>
    </source>
</evidence>
<keyword evidence="4" id="KW-0411">Iron-sulfur</keyword>
<dbReference type="Pfam" id="PF13353">
    <property type="entry name" value="Fer4_12"/>
    <property type="match status" value="1"/>
</dbReference>
<evidence type="ECO:0000256" key="3">
    <source>
        <dbReference type="ARBA" id="ARBA00023004"/>
    </source>
</evidence>
<dbReference type="InterPro" id="IPR007197">
    <property type="entry name" value="rSAM"/>
</dbReference>
<reference evidence="5" key="1">
    <citation type="submission" date="2018-05" db="EMBL/GenBank/DDBJ databases">
        <authorList>
            <person name="Lanie J.A."/>
            <person name="Ng W.-L."/>
            <person name="Kazmierczak K.M."/>
            <person name="Andrzejewski T.M."/>
            <person name="Davidsen T.M."/>
            <person name="Wayne K.J."/>
            <person name="Tettelin H."/>
            <person name="Glass J.I."/>
            <person name="Rusch D."/>
            <person name="Podicherti R."/>
            <person name="Tsui H.-C.T."/>
            <person name="Winkler M.E."/>
        </authorList>
    </citation>
    <scope>NUCLEOTIDE SEQUENCE</scope>
</reference>
<evidence type="ECO:0000313" key="5">
    <source>
        <dbReference type="EMBL" id="SVA07345.1"/>
    </source>
</evidence>
<evidence type="ECO:0000256" key="2">
    <source>
        <dbReference type="ARBA" id="ARBA00022723"/>
    </source>
</evidence>
<evidence type="ECO:0000256" key="1">
    <source>
        <dbReference type="ARBA" id="ARBA00022691"/>
    </source>
</evidence>
<dbReference type="EMBL" id="UINC01003555">
    <property type="protein sequence ID" value="SVA07345.1"/>
    <property type="molecule type" value="Genomic_DNA"/>
</dbReference>
<proteinExistence type="predicted"/>
<dbReference type="Gene3D" id="3.20.20.70">
    <property type="entry name" value="Aldolase class I"/>
    <property type="match status" value="1"/>
</dbReference>
<keyword evidence="1" id="KW-0949">S-adenosyl-L-methionine</keyword>
<dbReference type="SUPFAM" id="SSF102114">
    <property type="entry name" value="Radical SAM enzymes"/>
    <property type="match status" value="1"/>
</dbReference>
<dbReference type="SFLD" id="SFLDS00029">
    <property type="entry name" value="Radical_SAM"/>
    <property type="match status" value="1"/>
</dbReference>
<name>A0A381STK2_9ZZZZ</name>
<dbReference type="InterPro" id="IPR013785">
    <property type="entry name" value="Aldolase_TIM"/>
</dbReference>
<keyword evidence="2" id="KW-0479">Metal-binding</keyword>
<organism evidence="5">
    <name type="scientific">marine metagenome</name>
    <dbReference type="NCBI Taxonomy" id="408172"/>
    <lineage>
        <taxon>unclassified sequences</taxon>
        <taxon>metagenomes</taxon>
        <taxon>ecological metagenomes</taxon>
    </lineage>
</organism>
<dbReference type="AlphaFoldDB" id="A0A381STK2"/>
<sequence>MNRLYKDIRQAGAMKSISVDLTNECNIRCAGCYYFSEEMDKVKIPLDENKFDLFIKNELARGTNFVTIVGGEPSLRLDRLKKIYKNFKMNVSTNGIIPIPKEGLENMPIGVSIWGNHQTDSNLRSNGKQDLFSIALNNYKNDSRAFWYYTVSAGNAHEIEAVVDKCVANGNRILFNFYSDINNIGGSMDHRKGFGTVREKIDRVIEQYPNFIYLSSYLTKVISTGMLYDQEWGYGVCTTVSTNLQENEGRMNNGNPYSPHFRAYNADFKTTRRCCVGIERSCDSCFDVWNHFSWIMLNMKKHLGSKQEFTNWLTSMYLFYLINRLVDVEEGGKHLPEIHDRTGTDKKSRLTKYKGQNYIYT</sequence>
<dbReference type="GO" id="GO:0046872">
    <property type="term" value="F:metal ion binding"/>
    <property type="evidence" value="ECO:0007669"/>
    <property type="project" value="UniProtKB-KW"/>
</dbReference>
<dbReference type="GO" id="GO:0051536">
    <property type="term" value="F:iron-sulfur cluster binding"/>
    <property type="evidence" value="ECO:0007669"/>
    <property type="project" value="UniProtKB-KW"/>
</dbReference>
<keyword evidence="3" id="KW-0408">Iron</keyword>
<dbReference type="InterPro" id="IPR058240">
    <property type="entry name" value="rSAM_sf"/>
</dbReference>
<evidence type="ECO:0008006" key="6">
    <source>
        <dbReference type="Google" id="ProtNLM"/>
    </source>
</evidence>
<dbReference type="GO" id="GO:0003824">
    <property type="term" value="F:catalytic activity"/>
    <property type="evidence" value="ECO:0007669"/>
    <property type="project" value="InterPro"/>
</dbReference>
<accession>A0A381STK2</accession>